<feature type="region of interest" description="Disordered" evidence="1">
    <location>
        <begin position="168"/>
        <end position="202"/>
    </location>
</feature>
<name>A0A4Z2HRP5_9TELE</name>
<feature type="region of interest" description="Disordered" evidence="1">
    <location>
        <begin position="293"/>
        <end position="332"/>
    </location>
</feature>
<evidence type="ECO:0000313" key="2">
    <source>
        <dbReference type="EMBL" id="TNN67663.1"/>
    </source>
</evidence>
<feature type="compositionally biased region" description="Polar residues" evidence="1">
    <location>
        <begin position="181"/>
        <end position="190"/>
    </location>
</feature>
<feature type="compositionally biased region" description="Basic and acidic residues" evidence="1">
    <location>
        <begin position="168"/>
        <end position="178"/>
    </location>
</feature>
<protein>
    <submittedName>
        <fullName evidence="2">Uncharacterized protein</fullName>
    </submittedName>
</protein>
<evidence type="ECO:0000256" key="1">
    <source>
        <dbReference type="SAM" id="MobiDB-lite"/>
    </source>
</evidence>
<keyword evidence="3" id="KW-1185">Reference proteome</keyword>
<comment type="caution">
    <text evidence="2">The sequence shown here is derived from an EMBL/GenBank/DDBJ whole genome shotgun (WGS) entry which is preliminary data.</text>
</comment>
<dbReference type="EMBL" id="SRLO01000200">
    <property type="protein sequence ID" value="TNN67663.1"/>
    <property type="molecule type" value="Genomic_DNA"/>
</dbReference>
<proteinExistence type="predicted"/>
<sequence length="332" mass="36203">MWTQLWKPVRLHKRYWGIGLPTQKSCTAAPYHIRELGDNNTEFSSTGGFLSFGMQLSNLWLCRCTEATATVRCNAIYDEVFVLAVAVHYLVNDKMGSTYFSFKKSKPHNHGCVNLTSSGPTSEVFKPDETSSSTLCSRLTFGGEVVAGRLARVVAHLHRVETQILLRGLREGEHRPEGDTTDGSAPSCSSVHPAAPDGDDDDDGCPDVFALAIVLHDVNEGNSGQADFPLSEEKRSLKETGLEWQSQARGALWLWEETGFSLIDQLIDLLIHRHFKALIASVVFAHGVPPVTGGGPPAQHHLRTGAQQQGDGGGSRGNGCTEQRGLKNRKKA</sequence>
<organism evidence="2 3">
    <name type="scientific">Liparis tanakae</name>
    <name type="common">Tanaka's snailfish</name>
    <dbReference type="NCBI Taxonomy" id="230148"/>
    <lineage>
        <taxon>Eukaryota</taxon>
        <taxon>Metazoa</taxon>
        <taxon>Chordata</taxon>
        <taxon>Craniata</taxon>
        <taxon>Vertebrata</taxon>
        <taxon>Euteleostomi</taxon>
        <taxon>Actinopterygii</taxon>
        <taxon>Neopterygii</taxon>
        <taxon>Teleostei</taxon>
        <taxon>Neoteleostei</taxon>
        <taxon>Acanthomorphata</taxon>
        <taxon>Eupercaria</taxon>
        <taxon>Perciformes</taxon>
        <taxon>Cottioidei</taxon>
        <taxon>Cottales</taxon>
        <taxon>Liparidae</taxon>
        <taxon>Liparis</taxon>
    </lineage>
</organism>
<dbReference type="AlphaFoldDB" id="A0A4Z2HRP5"/>
<reference evidence="2 3" key="1">
    <citation type="submission" date="2019-03" db="EMBL/GenBank/DDBJ databases">
        <title>First draft genome of Liparis tanakae, snailfish: a comprehensive survey of snailfish specific genes.</title>
        <authorList>
            <person name="Kim W."/>
            <person name="Song I."/>
            <person name="Jeong J.-H."/>
            <person name="Kim D."/>
            <person name="Kim S."/>
            <person name="Ryu S."/>
            <person name="Song J.Y."/>
            <person name="Lee S.K."/>
        </authorList>
    </citation>
    <scope>NUCLEOTIDE SEQUENCE [LARGE SCALE GENOMIC DNA]</scope>
    <source>
        <tissue evidence="2">Muscle</tissue>
    </source>
</reference>
<accession>A0A4Z2HRP5</accession>
<evidence type="ECO:0000313" key="3">
    <source>
        <dbReference type="Proteomes" id="UP000314294"/>
    </source>
</evidence>
<dbReference type="Proteomes" id="UP000314294">
    <property type="component" value="Unassembled WGS sequence"/>
</dbReference>
<gene>
    <name evidence="2" type="ORF">EYF80_022127</name>
</gene>